<dbReference type="Pfam" id="PF04348">
    <property type="entry name" value="LppC"/>
    <property type="match status" value="1"/>
</dbReference>
<dbReference type="EMBL" id="FOCP01000021">
    <property type="protein sequence ID" value="SEN49776.1"/>
    <property type="molecule type" value="Genomic_DNA"/>
</dbReference>
<keyword evidence="1" id="KW-0472">Membrane</keyword>
<dbReference type="AlphaFoldDB" id="A0A1H8H0N1"/>
<evidence type="ECO:0008006" key="4">
    <source>
        <dbReference type="Google" id="ProtNLM"/>
    </source>
</evidence>
<gene>
    <name evidence="2" type="ORF">SAMN05216325_1214</name>
</gene>
<dbReference type="CDD" id="cd06339">
    <property type="entry name" value="PBP1_YraM_LppC_lipoprotein-like"/>
    <property type="match status" value="1"/>
</dbReference>
<evidence type="ECO:0000313" key="2">
    <source>
        <dbReference type="EMBL" id="SEN49776.1"/>
    </source>
</evidence>
<dbReference type="SUPFAM" id="SSF53822">
    <property type="entry name" value="Periplasmic binding protein-like I"/>
    <property type="match status" value="1"/>
</dbReference>
<dbReference type="STRING" id="917.SAMN05216326_101148"/>
<dbReference type="RefSeq" id="WP_245738929.1">
    <property type="nucleotide sequence ID" value="NZ_FOCP01000021.1"/>
</dbReference>
<dbReference type="PANTHER" id="PTHR38038">
    <property type="entry name" value="PENICILLIN-BINDING PROTEIN ACTIVATOR LPOA"/>
    <property type="match status" value="1"/>
</dbReference>
<organism evidence="2 3">
    <name type="scientific">Nitrosomonas marina</name>
    <dbReference type="NCBI Taxonomy" id="917"/>
    <lineage>
        <taxon>Bacteria</taxon>
        <taxon>Pseudomonadati</taxon>
        <taxon>Pseudomonadota</taxon>
        <taxon>Betaproteobacteria</taxon>
        <taxon>Nitrosomonadales</taxon>
        <taxon>Nitrosomonadaceae</taxon>
        <taxon>Nitrosomonas</taxon>
    </lineage>
</organism>
<name>A0A1H8H0N1_9PROT</name>
<dbReference type="GO" id="GO:0031241">
    <property type="term" value="C:periplasmic side of cell outer membrane"/>
    <property type="evidence" value="ECO:0007669"/>
    <property type="project" value="TreeGrafter"/>
</dbReference>
<reference evidence="2 3" key="1">
    <citation type="submission" date="2016-10" db="EMBL/GenBank/DDBJ databases">
        <authorList>
            <person name="de Groot N.N."/>
        </authorList>
    </citation>
    <scope>NUCLEOTIDE SEQUENCE [LARGE SCALE GENOMIC DNA]</scope>
    <source>
        <strain evidence="2 3">Nm22</strain>
    </source>
</reference>
<proteinExistence type="predicted"/>
<dbReference type="InterPro" id="IPR028082">
    <property type="entry name" value="Peripla_BP_I"/>
</dbReference>
<accession>A0A1H8H0N1</accession>
<dbReference type="GO" id="GO:0009252">
    <property type="term" value="P:peptidoglycan biosynthetic process"/>
    <property type="evidence" value="ECO:0007669"/>
    <property type="project" value="TreeGrafter"/>
</dbReference>
<dbReference type="PANTHER" id="PTHR38038:SF1">
    <property type="entry name" value="PENICILLIN-BINDING PROTEIN ACTIVATOR LPOA"/>
    <property type="match status" value="1"/>
</dbReference>
<evidence type="ECO:0000256" key="1">
    <source>
        <dbReference type="ARBA" id="ARBA00023136"/>
    </source>
</evidence>
<sequence length="373" mass="42036">MRRFIIVRFCLVVWLTCVTLYGSQLVFATHPDGYFPEAAAPRPMSELTVVPHVALLLPLQSRSFGPAAEMVKQGFAIAAEREAALPLIVRIYSTTEDPLDILITYHQALDAGAVFIVGPLTRNGVTALASSHVVMVPTLALNATDQDMMLPPNLFLFGLQSESEAAHIAEMALSTEKNHAIIIKDRSGLSQRLQQAFADRWLAEYGNTVESIDYDDHQGFFSQLRQYTGGEQNLVFLTLDADEVRRVRPYLDPQTPVFATSQVFFTNQDPLFNHDLNGVRFMDMPWLLQPDHPAVMAYRDSDNTRDEDKERLFALGIDAFRLMRHMLQTHSPYSIAFDGVTGDIRFTPPAHFIREPVAARFDQGKVRILEKKR</sequence>
<evidence type="ECO:0000313" key="3">
    <source>
        <dbReference type="Proteomes" id="UP000199459"/>
    </source>
</evidence>
<dbReference type="InterPro" id="IPR007443">
    <property type="entry name" value="LpoA"/>
</dbReference>
<dbReference type="Gene3D" id="3.40.50.2300">
    <property type="match status" value="2"/>
</dbReference>
<protein>
    <recommendedName>
        <fullName evidence="4">Penicillin-binding protein activator</fullName>
    </recommendedName>
</protein>
<dbReference type="Proteomes" id="UP000199459">
    <property type="component" value="Unassembled WGS sequence"/>
</dbReference>
<dbReference type="GO" id="GO:0030234">
    <property type="term" value="F:enzyme regulator activity"/>
    <property type="evidence" value="ECO:0007669"/>
    <property type="project" value="TreeGrafter"/>
</dbReference>